<dbReference type="PANTHER" id="PTHR37981:SF1">
    <property type="entry name" value="SGNH HYDROLASE-TYPE ESTERASE DOMAIN-CONTAINING PROTEIN"/>
    <property type="match status" value="1"/>
</dbReference>
<dbReference type="Proteomes" id="UP001144191">
    <property type="component" value="Unassembled WGS sequence"/>
</dbReference>
<comment type="caution">
    <text evidence="2">The sequence shown here is derived from an EMBL/GenBank/DDBJ whole genome shotgun (WGS) entry which is preliminary data.</text>
</comment>
<dbReference type="SUPFAM" id="SSF52266">
    <property type="entry name" value="SGNH hydrolase"/>
    <property type="match status" value="1"/>
</dbReference>
<evidence type="ECO:0000313" key="3">
    <source>
        <dbReference type="Proteomes" id="UP001144191"/>
    </source>
</evidence>
<dbReference type="GO" id="GO:0016788">
    <property type="term" value="F:hydrolase activity, acting on ester bonds"/>
    <property type="evidence" value="ECO:0007669"/>
    <property type="project" value="InterPro"/>
</dbReference>
<dbReference type="GO" id="GO:0006629">
    <property type="term" value="P:lipid metabolic process"/>
    <property type="evidence" value="ECO:0007669"/>
    <property type="project" value="TreeGrafter"/>
</dbReference>
<evidence type="ECO:0008006" key="4">
    <source>
        <dbReference type="Google" id="ProtNLM"/>
    </source>
</evidence>
<protein>
    <recommendedName>
        <fullName evidence="4">SGNH hydrolase-type esterase domain-containing protein</fullName>
    </recommendedName>
</protein>
<evidence type="ECO:0000256" key="1">
    <source>
        <dbReference type="SAM" id="MobiDB-lite"/>
    </source>
</evidence>
<name>A0A9W6EFA4_ASPNG</name>
<dbReference type="EMBL" id="BRPB01000223">
    <property type="protein sequence ID" value="GLA56063.1"/>
    <property type="molecule type" value="Genomic_DNA"/>
</dbReference>
<dbReference type="InterPro" id="IPR036514">
    <property type="entry name" value="SGNH_hydro_sf"/>
</dbReference>
<dbReference type="AlphaFoldDB" id="A0A9W6EFA4"/>
<feature type="region of interest" description="Disordered" evidence="1">
    <location>
        <begin position="302"/>
        <end position="323"/>
    </location>
</feature>
<organism evidence="2 3">
    <name type="scientific">Aspergillus niger</name>
    <dbReference type="NCBI Taxonomy" id="5061"/>
    <lineage>
        <taxon>Eukaryota</taxon>
        <taxon>Fungi</taxon>
        <taxon>Dikarya</taxon>
        <taxon>Ascomycota</taxon>
        <taxon>Pezizomycotina</taxon>
        <taxon>Eurotiomycetes</taxon>
        <taxon>Eurotiomycetidae</taxon>
        <taxon>Eurotiales</taxon>
        <taxon>Aspergillaceae</taxon>
        <taxon>Aspergillus</taxon>
        <taxon>Aspergillus subgen. Circumdati</taxon>
    </lineage>
</organism>
<evidence type="ECO:0000313" key="2">
    <source>
        <dbReference type="EMBL" id="GLA56063.1"/>
    </source>
</evidence>
<dbReference type="Gene3D" id="3.40.50.1110">
    <property type="entry name" value="SGNH hydrolase"/>
    <property type="match status" value="1"/>
</dbReference>
<accession>A0A9W6EFA4</accession>
<proteinExistence type="predicted"/>
<sequence>MHFPNLGGLGRADFHQVIPRTNVAYTWFNVCPGGGTGPAQDDQDPSIDPQLPTNLAPRRWPTPHNYISFGDSYSAGTGANCGWIYDKFDPSGSCRRCQGSYPWQLLSAGPELQGVELNFVSCSGAETVDLYEDRGRRPQIPWIYADLYYIQSGWGTVSIGGNDLGFSTIASWCLFAHISSRCQDAIRNAETKLESPEFHDTLNESIRISSWTPWAKGSGMDDGCDQDYFLIGSYLTQPLRQRLNAMVIKLNEVIQSAIRDANDWGGGLYNIVYFEGDRLFEGHRFCEPGRDYRDSWFMLPNRGDQPPDGSEVPEEVSQYPPDRQPVDLNTYWQSCTNTGGGELELDLACELSQKMRDGEDPDVDPVWIPWKAARAMHPKTAAYKAMVDGMYRLLVDF</sequence>
<dbReference type="CDD" id="cd01823">
    <property type="entry name" value="SEST_like"/>
    <property type="match status" value="1"/>
</dbReference>
<dbReference type="InterPro" id="IPR037460">
    <property type="entry name" value="SEST-like"/>
</dbReference>
<reference evidence="2" key="1">
    <citation type="submission" date="2022-07" db="EMBL/GenBank/DDBJ databases">
        <title>Taxonomy of Aspergillus series Nigri: significant species reduction supported by multi-species coalescent approaches.</title>
        <authorList>
            <person name="Bian C."/>
            <person name="Kusuya Y."/>
            <person name="Sklenar F."/>
            <person name="D'hooge E."/>
            <person name="Yaguchi T."/>
            <person name="Takahashi H."/>
            <person name="Hubka V."/>
        </authorList>
    </citation>
    <scope>NUCLEOTIDE SEQUENCE</scope>
    <source>
        <strain evidence="2">IFM 63604</strain>
    </source>
</reference>
<feature type="region of interest" description="Disordered" evidence="1">
    <location>
        <begin position="35"/>
        <end position="55"/>
    </location>
</feature>
<dbReference type="PANTHER" id="PTHR37981">
    <property type="entry name" value="LIPASE 2"/>
    <property type="match status" value="1"/>
</dbReference>
<gene>
    <name evidence="2" type="ORF">AnigIFM63604_004240</name>
</gene>